<dbReference type="AlphaFoldDB" id="R4XCV6"/>
<proteinExistence type="predicted"/>
<gene>
    <name evidence="3" type="ORF">TAPDE_000867</name>
</gene>
<sequence length="337" mass="34684">MSGSIVTIEDCTASQIVGSETFKIAHGTLSLEHFSSEPTGAPLLLKIDDKSFALPIERDAIVGTRGDRSYLFSKRLAPAATLTPESISTKVEGDLKEVPLESPSAGGKKEDVLLVQIDMPVTASEASLTKFEKSLVDYEFLLVGAQADADNLSRAFMEWTGLKTKDLKSYTAQQTSGDSTKNPAQFSDTTHSLSSGAATGTTTFSEAAANVGQTINAGMASIGSFLGSKIGTKGLFAGATDAEPGVKRDVSEAVSDGVKSIAIAGDGIVQGAKHAGGAVSEASSKVVEHNYGADAKEVKEEVGTTALNVGSVGLTALEQSSMMAHGAQVGKGATSEE</sequence>
<dbReference type="EMBL" id="CAHR02000028">
    <property type="protein sequence ID" value="CCG81155.1"/>
    <property type="molecule type" value="Genomic_DNA"/>
</dbReference>
<protein>
    <recommendedName>
        <fullName evidence="2">Senescence domain-containing protein</fullName>
    </recommendedName>
</protein>
<comment type="caution">
    <text evidence="3">The sequence shown here is derived from an EMBL/GenBank/DDBJ whole genome shotgun (WGS) entry which is preliminary data.</text>
</comment>
<organism evidence="3 4">
    <name type="scientific">Taphrina deformans (strain PYCC 5710 / ATCC 11124 / CBS 356.35 / IMI 108563 / JCM 9778 / NBRC 8474)</name>
    <name type="common">Peach leaf curl fungus</name>
    <name type="synonym">Lalaria deformans</name>
    <dbReference type="NCBI Taxonomy" id="1097556"/>
    <lineage>
        <taxon>Eukaryota</taxon>
        <taxon>Fungi</taxon>
        <taxon>Dikarya</taxon>
        <taxon>Ascomycota</taxon>
        <taxon>Taphrinomycotina</taxon>
        <taxon>Taphrinomycetes</taxon>
        <taxon>Taphrinales</taxon>
        <taxon>Taphrinaceae</taxon>
        <taxon>Taphrina</taxon>
    </lineage>
</organism>
<feature type="domain" description="Senescence" evidence="2">
    <location>
        <begin position="151"/>
        <end position="315"/>
    </location>
</feature>
<dbReference type="InterPro" id="IPR009686">
    <property type="entry name" value="Senescence/spartin_C"/>
</dbReference>
<name>R4XCV6_TAPDE</name>
<evidence type="ECO:0000259" key="2">
    <source>
        <dbReference type="Pfam" id="PF06911"/>
    </source>
</evidence>
<evidence type="ECO:0000256" key="1">
    <source>
        <dbReference type="SAM" id="MobiDB-lite"/>
    </source>
</evidence>
<feature type="compositionally biased region" description="Polar residues" evidence="1">
    <location>
        <begin position="173"/>
        <end position="188"/>
    </location>
</feature>
<dbReference type="Pfam" id="PF06911">
    <property type="entry name" value="Senescence"/>
    <property type="match status" value="1"/>
</dbReference>
<accession>R4XCV6</accession>
<dbReference type="VEuPathDB" id="FungiDB:TAPDE_000867"/>
<dbReference type="eggNOG" id="ENOG502S8XV">
    <property type="taxonomic scope" value="Eukaryota"/>
</dbReference>
<reference evidence="3 4" key="1">
    <citation type="journal article" date="2013" name="MBio">
        <title>Genome sequencing of the plant pathogen Taphrina deformans, the causal agent of peach leaf curl.</title>
        <authorList>
            <person name="Cisse O.H."/>
            <person name="Almeida J.M.G.C.F."/>
            <person name="Fonseca A."/>
            <person name="Kumar A.A."/>
            <person name="Salojaervi J."/>
            <person name="Overmyer K."/>
            <person name="Hauser P.M."/>
            <person name="Pagni M."/>
        </authorList>
    </citation>
    <scope>NUCLEOTIDE SEQUENCE [LARGE SCALE GENOMIC DNA]</scope>
    <source>
        <strain evidence="4">PYCC 5710 / ATCC 11124 / CBS 356.35 / IMI 108563 / JCM 9778 / NBRC 8474</strain>
    </source>
</reference>
<evidence type="ECO:0000313" key="3">
    <source>
        <dbReference type="EMBL" id="CCG81155.1"/>
    </source>
</evidence>
<feature type="region of interest" description="Disordered" evidence="1">
    <location>
        <begin position="173"/>
        <end position="197"/>
    </location>
</feature>
<evidence type="ECO:0000313" key="4">
    <source>
        <dbReference type="Proteomes" id="UP000013776"/>
    </source>
</evidence>
<keyword evidence="4" id="KW-1185">Reference proteome</keyword>
<dbReference type="OrthoDB" id="5373420at2759"/>
<dbReference type="Proteomes" id="UP000013776">
    <property type="component" value="Unassembled WGS sequence"/>
</dbReference>